<dbReference type="GO" id="GO:0005829">
    <property type="term" value="C:cytosol"/>
    <property type="evidence" value="ECO:0007669"/>
    <property type="project" value="TreeGrafter"/>
</dbReference>
<dbReference type="PANTHER" id="PTHR43721">
    <property type="entry name" value="ELONGATION FACTOR TU-RELATED"/>
    <property type="match status" value="1"/>
</dbReference>
<feature type="non-terminal residue" evidence="2">
    <location>
        <position position="44"/>
    </location>
</feature>
<dbReference type="GO" id="GO:0003746">
    <property type="term" value="F:translation elongation factor activity"/>
    <property type="evidence" value="ECO:0007669"/>
    <property type="project" value="UniProtKB-KW"/>
</dbReference>
<dbReference type="GO" id="GO:0005525">
    <property type="term" value="F:GTP binding"/>
    <property type="evidence" value="ECO:0007669"/>
    <property type="project" value="InterPro"/>
</dbReference>
<dbReference type="GO" id="GO:0003924">
    <property type="term" value="F:GTPase activity"/>
    <property type="evidence" value="ECO:0007669"/>
    <property type="project" value="InterPro"/>
</dbReference>
<comment type="caution">
    <text evidence="2">The sequence shown here is derived from an EMBL/GenBank/DDBJ whole genome shotgun (WGS) entry which is preliminary data.</text>
</comment>
<organism evidence="2 3">
    <name type="scientific">Actinobacillus pleuropneumoniae serovar 6 str. Femo</name>
    <dbReference type="NCBI Taxonomy" id="754256"/>
    <lineage>
        <taxon>Bacteria</taxon>
        <taxon>Pseudomonadati</taxon>
        <taxon>Pseudomonadota</taxon>
        <taxon>Gammaproteobacteria</taxon>
        <taxon>Pasteurellales</taxon>
        <taxon>Pasteurellaceae</taxon>
        <taxon>Actinobacillus</taxon>
    </lineage>
</organism>
<accession>A0A828PTE8</accession>
<dbReference type="Gene3D" id="3.40.50.300">
    <property type="entry name" value="P-loop containing nucleotide triphosphate hydrolases"/>
    <property type="match status" value="1"/>
</dbReference>
<gene>
    <name evidence="2" type="ORF">appser6_15570</name>
</gene>
<sequence length="44" mass="4579">MGTIGHVDHGKTTLTAAITTVLSKHFGGAARAFDQIDNAPEEKA</sequence>
<dbReference type="PANTHER" id="PTHR43721:SF22">
    <property type="entry name" value="ELONGATION FACTOR TU, MITOCHONDRIAL"/>
    <property type="match status" value="1"/>
</dbReference>
<protein>
    <submittedName>
        <fullName evidence="2">GTPase-translation elongation factor</fullName>
    </submittedName>
</protein>
<keyword evidence="2" id="KW-0251">Elongation factor</keyword>
<name>A0A828PTE8_ACTPL</name>
<dbReference type="AlphaFoldDB" id="A0A828PTE8"/>
<evidence type="ECO:0000313" key="2">
    <source>
        <dbReference type="EMBL" id="EFM91490.1"/>
    </source>
</evidence>
<keyword evidence="2" id="KW-0648">Protein biosynthesis</keyword>
<dbReference type="InterPro" id="IPR000795">
    <property type="entry name" value="T_Tr_GTP-bd_dom"/>
</dbReference>
<dbReference type="EMBL" id="ADOG01000024">
    <property type="protein sequence ID" value="EFM91490.1"/>
    <property type="molecule type" value="Genomic_DNA"/>
</dbReference>
<proteinExistence type="predicted"/>
<dbReference type="Proteomes" id="UP000005341">
    <property type="component" value="Unassembled WGS sequence"/>
</dbReference>
<evidence type="ECO:0000313" key="3">
    <source>
        <dbReference type="Proteomes" id="UP000005341"/>
    </source>
</evidence>
<reference evidence="2 3" key="1">
    <citation type="journal article" date="2010" name="J. Bacteriol.">
        <title>Comparative genomic characterization of Actinobacillus pleuropneumoniae.</title>
        <authorList>
            <person name="Xu Z."/>
            <person name="Chen X."/>
            <person name="Li L."/>
            <person name="Li T."/>
            <person name="Wang S."/>
            <person name="Chen H."/>
            <person name="Zhou R."/>
        </authorList>
    </citation>
    <scope>NUCLEOTIDE SEQUENCE [LARGE SCALE GENOMIC DNA]</scope>
    <source>
        <strain evidence="2 3">Femo</strain>
    </source>
</reference>
<evidence type="ECO:0000259" key="1">
    <source>
        <dbReference type="Pfam" id="PF00009"/>
    </source>
</evidence>
<dbReference type="InterPro" id="IPR050055">
    <property type="entry name" value="EF-Tu_GTPase"/>
</dbReference>
<feature type="domain" description="Tr-type G" evidence="1">
    <location>
        <begin position="1"/>
        <end position="43"/>
    </location>
</feature>
<dbReference type="InterPro" id="IPR027417">
    <property type="entry name" value="P-loop_NTPase"/>
</dbReference>
<dbReference type="Pfam" id="PF00009">
    <property type="entry name" value="GTP_EFTU"/>
    <property type="match status" value="1"/>
</dbReference>
<dbReference type="SUPFAM" id="SSF52540">
    <property type="entry name" value="P-loop containing nucleoside triphosphate hydrolases"/>
    <property type="match status" value="1"/>
</dbReference>